<dbReference type="AlphaFoldDB" id="A0A8R1UJY7"/>
<dbReference type="SUPFAM" id="SSF82895">
    <property type="entry name" value="TSP-1 type 1 repeat"/>
    <property type="match status" value="1"/>
</dbReference>
<keyword evidence="3" id="KW-1185">Reference proteome</keyword>
<accession>A0A8R1UJY7</accession>
<dbReference type="EnsemblMetazoa" id="PPA34114.1">
    <property type="protein sequence ID" value="PPA34114.1"/>
    <property type="gene ID" value="WBGene00272483"/>
</dbReference>
<reference evidence="3" key="1">
    <citation type="journal article" date="2008" name="Nat. Genet.">
        <title>The Pristionchus pacificus genome provides a unique perspective on nematode lifestyle and parasitism.</title>
        <authorList>
            <person name="Dieterich C."/>
            <person name="Clifton S.W."/>
            <person name="Schuster L.N."/>
            <person name="Chinwalla A."/>
            <person name="Delehaunty K."/>
            <person name="Dinkelacker I."/>
            <person name="Fulton L."/>
            <person name="Fulton R."/>
            <person name="Godfrey J."/>
            <person name="Minx P."/>
            <person name="Mitreva M."/>
            <person name="Roeseler W."/>
            <person name="Tian H."/>
            <person name="Witte H."/>
            <person name="Yang S.P."/>
            <person name="Wilson R.K."/>
            <person name="Sommer R.J."/>
        </authorList>
    </citation>
    <scope>NUCLEOTIDE SEQUENCE [LARGE SCALE GENOMIC DNA]</scope>
    <source>
        <strain evidence="3">PS312</strain>
    </source>
</reference>
<dbReference type="OrthoDB" id="504708at2759"/>
<evidence type="ECO:0000313" key="2">
    <source>
        <dbReference type="EnsemblMetazoa" id="PPA34114.1"/>
    </source>
</evidence>
<dbReference type="Pfam" id="PF00090">
    <property type="entry name" value="TSP_1"/>
    <property type="match status" value="1"/>
</dbReference>
<name>A0A8R1UJY7_PRIPA</name>
<dbReference type="Proteomes" id="UP000005239">
    <property type="component" value="Unassembled WGS sequence"/>
</dbReference>
<reference evidence="2" key="2">
    <citation type="submission" date="2022-06" db="UniProtKB">
        <authorList>
            <consortium name="EnsemblMetazoa"/>
        </authorList>
    </citation>
    <scope>IDENTIFICATION</scope>
    <source>
        <strain evidence="2">PS312</strain>
    </source>
</reference>
<feature type="chain" id="PRO_5035869888" description="Peptidylprolyl isomerase" evidence="1">
    <location>
        <begin position="29"/>
        <end position="196"/>
    </location>
</feature>
<dbReference type="PRINTS" id="PR01705">
    <property type="entry name" value="TSP1REPEAT"/>
</dbReference>
<dbReference type="InterPro" id="IPR036383">
    <property type="entry name" value="TSP1_rpt_sf"/>
</dbReference>
<evidence type="ECO:0000256" key="1">
    <source>
        <dbReference type="SAM" id="SignalP"/>
    </source>
</evidence>
<evidence type="ECO:0008006" key="4">
    <source>
        <dbReference type="Google" id="ProtNLM"/>
    </source>
</evidence>
<dbReference type="Gene3D" id="2.20.100.10">
    <property type="entry name" value="Thrombospondin type-1 (TSP1) repeat"/>
    <property type="match status" value="1"/>
</dbReference>
<evidence type="ECO:0000313" key="3">
    <source>
        <dbReference type="Proteomes" id="UP000005239"/>
    </source>
</evidence>
<sequence>SGADIIPSSFPNMRLSLLISSILIITTATTHAPPKGSGVLVSIENGAKGLNIGSGDRARFDLAEQYVPLSRAGKAVGDLDALRVRLAGVKNVQREQAPNSIVDAPEDFFESVDTPNFPTPLKLVDGEWQEWTSWSGCSNGFRTRIRACVASKPAWRVSCIGEAKESTPCFDTVKKTAIASDPWTIEKEITGESQRS</sequence>
<keyword evidence="1" id="KW-0732">Signal</keyword>
<gene>
    <name evidence="2" type="primary">WBGene00272483</name>
</gene>
<feature type="signal peptide" evidence="1">
    <location>
        <begin position="1"/>
        <end position="28"/>
    </location>
</feature>
<organism evidence="2 3">
    <name type="scientific">Pristionchus pacificus</name>
    <name type="common">Parasitic nematode worm</name>
    <dbReference type="NCBI Taxonomy" id="54126"/>
    <lineage>
        <taxon>Eukaryota</taxon>
        <taxon>Metazoa</taxon>
        <taxon>Ecdysozoa</taxon>
        <taxon>Nematoda</taxon>
        <taxon>Chromadorea</taxon>
        <taxon>Rhabditida</taxon>
        <taxon>Rhabditina</taxon>
        <taxon>Diplogasteromorpha</taxon>
        <taxon>Diplogasteroidea</taxon>
        <taxon>Neodiplogasteridae</taxon>
        <taxon>Pristionchus</taxon>
    </lineage>
</organism>
<dbReference type="PROSITE" id="PS50092">
    <property type="entry name" value="TSP1"/>
    <property type="match status" value="1"/>
</dbReference>
<protein>
    <recommendedName>
        <fullName evidence="4">Peptidylprolyl isomerase</fullName>
    </recommendedName>
</protein>
<dbReference type="InterPro" id="IPR000884">
    <property type="entry name" value="TSP1_rpt"/>
</dbReference>
<proteinExistence type="predicted"/>